<dbReference type="EMBL" id="NFHB01000003">
    <property type="protein sequence ID" value="OUN03913.1"/>
    <property type="molecule type" value="Genomic_DNA"/>
</dbReference>
<evidence type="ECO:0000313" key="3">
    <source>
        <dbReference type="EMBL" id="OUN03913.1"/>
    </source>
</evidence>
<sequence>MTMKRFCATALLLLWSLCALAVQKSGTIVYINGSKFYVHTVQPGETLYGLSKAYEVGEKVILQHNPAAAQGLRAGESIKIPFVSDVPQPKSDRKLRKTFDIHTVTQGETLYGISRKYEIPIQTVIEDNPNLDPAHLRLGERILIRKKEIGSEDEAGTREQWEAYRNSLNSVAEEGFAYHIVKPGETFYSLSRRFGITEDRLGTLNGGLKPADLKAGAIIKVPGSAEQLAAAENGPQADSLQGRDSLPGIFAGSSPKQVEFRALRRSAPLKVALMLPMAVGNEPNGNYLEFYQGFLLGLDSVRTKYGNSIDLTLYNTARNVDAIREIVKSDAFAGTGLIVGPVYEEGLHPVILYAEEHDVPVVSPLASITGMNSDALFQMAPDPSHKWDKVADLVNGDKQVTLIYSDSTDKDFESEILALLGDSDYRKYTYTYVHPSNRPANNPGDLTPLLDNGEDNVFIVMTDDEVEVERILAAIASADTSITGRGRTAPRFVVLGNTRWNRYGNLDRTVFFKDRVVFISTYHAKRDSQAILDFDRAYIRAFGALPSLYSYRGYDAALIFCPAMYNDIEYDMEGRSYTPLQTTYVFGQGEQRDNHVNRNWTRVNYNSDFTITIE</sequence>
<dbReference type="InterPro" id="IPR036779">
    <property type="entry name" value="LysM_dom_sf"/>
</dbReference>
<evidence type="ECO:0000256" key="1">
    <source>
        <dbReference type="SAM" id="SignalP"/>
    </source>
</evidence>
<protein>
    <submittedName>
        <fullName evidence="3">Transcriptional regulator</fullName>
    </submittedName>
</protein>
<gene>
    <name evidence="3" type="ORF">B5G41_05485</name>
</gene>
<feature type="domain" description="LysM" evidence="2">
    <location>
        <begin position="177"/>
        <end position="221"/>
    </location>
</feature>
<dbReference type="SUPFAM" id="SSF54106">
    <property type="entry name" value="LysM domain"/>
    <property type="match status" value="3"/>
</dbReference>
<keyword evidence="1" id="KW-0732">Signal</keyword>
<reference evidence="4" key="1">
    <citation type="submission" date="2017-04" db="EMBL/GenBank/DDBJ databases">
        <title>Function of individual gut microbiota members based on whole genome sequencing of pure cultures obtained from chicken caecum.</title>
        <authorList>
            <person name="Medvecky M."/>
            <person name="Cejkova D."/>
            <person name="Polansky O."/>
            <person name="Karasova D."/>
            <person name="Kubasova T."/>
            <person name="Cizek A."/>
            <person name="Rychlik I."/>
        </authorList>
    </citation>
    <scope>NUCLEOTIDE SEQUENCE [LARGE SCALE GENOMIC DNA]</scope>
    <source>
        <strain evidence="4">An90</strain>
    </source>
</reference>
<dbReference type="OrthoDB" id="2149800at2"/>
<dbReference type="InterPro" id="IPR018392">
    <property type="entry name" value="LysM"/>
</dbReference>
<dbReference type="PANTHER" id="PTHR33734:SF22">
    <property type="entry name" value="MEMBRANE-BOUND LYTIC MUREIN TRANSGLYCOSYLASE D"/>
    <property type="match status" value="1"/>
</dbReference>
<accession>A0A1Y3QW64</accession>
<feature type="domain" description="LysM" evidence="2">
    <location>
        <begin position="100"/>
        <end position="144"/>
    </location>
</feature>
<dbReference type="Proteomes" id="UP000195772">
    <property type="component" value="Unassembled WGS sequence"/>
</dbReference>
<dbReference type="Pfam" id="PF01476">
    <property type="entry name" value="LysM"/>
    <property type="match status" value="3"/>
</dbReference>
<dbReference type="eggNOG" id="COG1388">
    <property type="taxonomic scope" value="Bacteria"/>
</dbReference>
<dbReference type="PANTHER" id="PTHR33734">
    <property type="entry name" value="LYSM DOMAIN-CONTAINING GPI-ANCHORED PROTEIN 2"/>
    <property type="match status" value="1"/>
</dbReference>
<proteinExistence type="predicted"/>
<evidence type="ECO:0000313" key="4">
    <source>
        <dbReference type="Proteomes" id="UP000195772"/>
    </source>
</evidence>
<dbReference type="Gene3D" id="3.40.50.2300">
    <property type="match status" value="2"/>
</dbReference>
<dbReference type="PROSITE" id="PS51782">
    <property type="entry name" value="LYSM"/>
    <property type="match status" value="3"/>
</dbReference>
<dbReference type="CDD" id="cd00118">
    <property type="entry name" value="LysM"/>
    <property type="match status" value="3"/>
</dbReference>
<dbReference type="SMART" id="SM00257">
    <property type="entry name" value="LysM"/>
    <property type="match status" value="3"/>
</dbReference>
<comment type="caution">
    <text evidence="3">The sequence shown here is derived from an EMBL/GenBank/DDBJ whole genome shotgun (WGS) entry which is preliminary data.</text>
</comment>
<organism evidence="3 4">
    <name type="scientific">Alistipes onderdonkii</name>
    <dbReference type="NCBI Taxonomy" id="328813"/>
    <lineage>
        <taxon>Bacteria</taxon>
        <taxon>Pseudomonadati</taxon>
        <taxon>Bacteroidota</taxon>
        <taxon>Bacteroidia</taxon>
        <taxon>Bacteroidales</taxon>
        <taxon>Rikenellaceae</taxon>
        <taxon>Alistipes</taxon>
    </lineage>
</organism>
<dbReference type="InterPro" id="IPR028082">
    <property type="entry name" value="Peripla_BP_I"/>
</dbReference>
<feature type="chain" id="PRO_5013186743" evidence="1">
    <location>
        <begin position="22"/>
        <end position="614"/>
    </location>
</feature>
<name>A0A1Y3QW64_9BACT</name>
<feature type="domain" description="LysM" evidence="2">
    <location>
        <begin position="37"/>
        <end position="80"/>
    </location>
</feature>
<evidence type="ECO:0000259" key="2">
    <source>
        <dbReference type="PROSITE" id="PS51782"/>
    </source>
</evidence>
<dbReference type="Gene3D" id="3.10.350.10">
    <property type="entry name" value="LysM domain"/>
    <property type="match status" value="3"/>
</dbReference>
<dbReference type="RefSeq" id="WP_087401701.1">
    <property type="nucleotide sequence ID" value="NZ_NFHB01000003.1"/>
</dbReference>
<feature type="signal peptide" evidence="1">
    <location>
        <begin position="1"/>
        <end position="21"/>
    </location>
</feature>
<dbReference type="SUPFAM" id="SSF53822">
    <property type="entry name" value="Periplasmic binding protein-like I"/>
    <property type="match status" value="1"/>
</dbReference>
<dbReference type="AlphaFoldDB" id="A0A1Y3QW64"/>
<dbReference type="eggNOG" id="COG0683">
    <property type="taxonomic scope" value="Bacteria"/>
</dbReference>